<evidence type="ECO:0008006" key="3">
    <source>
        <dbReference type="Google" id="ProtNLM"/>
    </source>
</evidence>
<dbReference type="AlphaFoldDB" id="A0A8C9XWD2"/>
<evidence type="ECO:0000313" key="2">
    <source>
        <dbReference type="Proteomes" id="UP000694568"/>
    </source>
</evidence>
<evidence type="ECO:0000313" key="1">
    <source>
        <dbReference type="Ensembl" id="ENSSLUP00000016660.1"/>
    </source>
</evidence>
<organism evidence="1 2">
    <name type="scientific">Sander lucioperca</name>
    <name type="common">Pike-perch</name>
    <name type="synonym">Perca lucioperca</name>
    <dbReference type="NCBI Taxonomy" id="283035"/>
    <lineage>
        <taxon>Eukaryota</taxon>
        <taxon>Metazoa</taxon>
        <taxon>Chordata</taxon>
        <taxon>Craniata</taxon>
        <taxon>Vertebrata</taxon>
        <taxon>Euteleostomi</taxon>
        <taxon>Actinopterygii</taxon>
        <taxon>Neopterygii</taxon>
        <taxon>Teleostei</taxon>
        <taxon>Neoteleostei</taxon>
        <taxon>Acanthomorphata</taxon>
        <taxon>Eupercaria</taxon>
        <taxon>Perciformes</taxon>
        <taxon>Percoidei</taxon>
        <taxon>Percidae</taxon>
        <taxon>Luciopercinae</taxon>
        <taxon>Sander</taxon>
    </lineage>
</organism>
<dbReference type="GeneTree" id="ENSGT01150000289097"/>
<keyword evidence="2" id="KW-1185">Reference proteome</keyword>
<name>A0A8C9XWD2_SANLU</name>
<dbReference type="InterPro" id="IPR045860">
    <property type="entry name" value="Snake_toxin-like_sf"/>
</dbReference>
<protein>
    <recommendedName>
        <fullName evidence="3">UPAR/Ly6 domain-containing protein</fullName>
    </recommendedName>
</protein>
<dbReference type="Gene3D" id="2.10.60.10">
    <property type="entry name" value="CD59"/>
    <property type="match status" value="1"/>
</dbReference>
<reference evidence="1" key="1">
    <citation type="submission" date="2025-08" db="UniProtKB">
        <authorList>
            <consortium name="Ensembl"/>
        </authorList>
    </citation>
    <scope>IDENTIFICATION</scope>
</reference>
<dbReference type="Proteomes" id="UP000694568">
    <property type="component" value="Unplaced"/>
</dbReference>
<dbReference type="Ensembl" id="ENSSLUT00000017202.1">
    <property type="protein sequence ID" value="ENSSLUP00000016660.1"/>
    <property type="gene ID" value="ENSSLUG00000007812.1"/>
</dbReference>
<proteinExistence type="predicted"/>
<reference evidence="1" key="2">
    <citation type="submission" date="2025-09" db="UniProtKB">
        <authorList>
            <consortium name="Ensembl"/>
        </authorList>
    </citation>
    <scope>IDENTIFICATION</scope>
</reference>
<sequence length="90" mass="9945">MAEECIDSSINLGISQSKVTTKCCTTPLCNKLPVPEPSKLPNGKQCYYCDERTCTNILNCKGNEDYCISGTGNPIDNKCVTCVCIYIYIY</sequence>
<accession>A0A8C9XWD2</accession>